<comment type="subcellular location">
    <subcellularLocation>
        <location evidence="1">Cell membrane</location>
        <topology evidence="1">Multi-pass membrane protein</topology>
    </subcellularLocation>
</comment>
<keyword evidence="4 6" id="KW-1133">Transmembrane helix</keyword>
<dbReference type="PANTHER" id="PTHR43124">
    <property type="entry name" value="PURINE EFFLUX PUMP PBUE"/>
    <property type="match status" value="1"/>
</dbReference>
<protein>
    <submittedName>
        <fullName evidence="9">Predicted arabinose efflux permease, MFS family</fullName>
    </submittedName>
</protein>
<evidence type="ECO:0000256" key="7">
    <source>
        <dbReference type="SAM" id="SignalP"/>
    </source>
</evidence>
<proteinExistence type="predicted"/>
<dbReference type="PANTHER" id="PTHR43124:SF3">
    <property type="entry name" value="CHLORAMPHENICOL EFFLUX PUMP RV0191"/>
    <property type="match status" value="1"/>
</dbReference>
<evidence type="ECO:0000256" key="3">
    <source>
        <dbReference type="ARBA" id="ARBA00022692"/>
    </source>
</evidence>
<dbReference type="InterPro" id="IPR020846">
    <property type="entry name" value="MFS_dom"/>
</dbReference>
<keyword evidence="5 6" id="KW-0472">Membrane</keyword>
<evidence type="ECO:0000256" key="2">
    <source>
        <dbReference type="ARBA" id="ARBA00022475"/>
    </source>
</evidence>
<feature type="transmembrane region" description="Helical" evidence="6">
    <location>
        <begin position="264"/>
        <end position="281"/>
    </location>
</feature>
<dbReference type="InterPro" id="IPR036259">
    <property type="entry name" value="MFS_trans_sf"/>
</dbReference>
<evidence type="ECO:0000256" key="6">
    <source>
        <dbReference type="SAM" id="Phobius"/>
    </source>
</evidence>
<evidence type="ECO:0000256" key="4">
    <source>
        <dbReference type="ARBA" id="ARBA00022989"/>
    </source>
</evidence>
<keyword evidence="7" id="KW-0732">Signal</keyword>
<reference evidence="9 10" key="1">
    <citation type="submission" date="2017-05" db="EMBL/GenBank/DDBJ databases">
        <authorList>
            <person name="Varghese N."/>
            <person name="Submissions S."/>
        </authorList>
    </citation>
    <scope>NUCLEOTIDE SEQUENCE [LARGE SCALE GENOMIC DNA]</scope>
    <source>
        <strain evidence="9 10">DSM 29734</strain>
    </source>
</reference>
<dbReference type="RefSeq" id="WP_283426413.1">
    <property type="nucleotide sequence ID" value="NZ_FXTY01000004.1"/>
</dbReference>
<evidence type="ECO:0000313" key="9">
    <source>
        <dbReference type="EMBL" id="SMP24039.1"/>
    </source>
</evidence>
<feature type="transmembrane region" description="Helical" evidence="6">
    <location>
        <begin position="128"/>
        <end position="150"/>
    </location>
</feature>
<organism evidence="9 10">
    <name type="scientific">Shimia sagamensis</name>
    <dbReference type="NCBI Taxonomy" id="1566352"/>
    <lineage>
        <taxon>Bacteria</taxon>
        <taxon>Pseudomonadati</taxon>
        <taxon>Pseudomonadota</taxon>
        <taxon>Alphaproteobacteria</taxon>
        <taxon>Rhodobacterales</taxon>
        <taxon>Roseobacteraceae</taxon>
    </lineage>
</organism>
<comment type="caution">
    <text evidence="9">The sequence shown here is derived from an EMBL/GenBank/DDBJ whole genome shotgun (WGS) entry which is preliminary data.</text>
</comment>
<feature type="transmembrane region" description="Helical" evidence="6">
    <location>
        <begin position="226"/>
        <end position="252"/>
    </location>
</feature>
<dbReference type="Proteomes" id="UP001157961">
    <property type="component" value="Unassembled WGS sequence"/>
</dbReference>
<dbReference type="Gene3D" id="1.20.1250.20">
    <property type="entry name" value="MFS general substrate transporter like domains"/>
    <property type="match status" value="1"/>
</dbReference>
<feature type="transmembrane region" description="Helical" evidence="6">
    <location>
        <begin position="40"/>
        <end position="58"/>
    </location>
</feature>
<name>A0ABY1P1F7_9RHOB</name>
<keyword evidence="2" id="KW-1003">Cell membrane</keyword>
<sequence>MKPVWVLMCAIAVVGANSLVLSPIAADVALDFVEKSAPDVMLASAVYGGSTAVSALFLAPRADQMGLKRALIVALVILVIALFISALAPSLDVLTFAQGLAGIGAGLALPATYGLAADVSPKGQESATLGKVLTGWTLSLVAGVSFAAVLADLLHWRAVFGLMAALSAGLSVLIWKMQVPQRAAVQAVSPFKAFRVPGLLPILLAVVCFMSAFYGLYAYLGAHLTTILGFSTGMAGLGALTYGVGFGMVAPLDRLIDRFGATRAAPVVFGALLLVYLLMAVCAGQGLAIFGVCLFWGAVNHMGLNILVGQMSALSPSQRGAILGLYSATTYVAMFVGTAAFRPVFETQGFAVASVLSAACVAPALISALWTLRRSGHAVVSAAE</sequence>
<evidence type="ECO:0000313" key="10">
    <source>
        <dbReference type="Proteomes" id="UP001157961"/>
    </source>
</evidence>
<dbReference type="SUPFAM" id="SSF103473">
    <property type="entry name" value="MFS general substrate transporter"/>
    <property type="match status" value="1"/>
</dbReference>
<evidence type="ECO:0000256" key="5">
    <source>
        <dbReference type="ARBA" id="ARBA00023136"/>
    </source>
</evidence>
<feature type="transmembrane region" description="Helical" evidence="6">
    <location>
        <begin position="350"/>
        <end position="372"/>
    </location>
</feature>
<dbReference type="PROSITE" id="PS50850">
    <property type="entry name" value="MFS"/>
    <property type="match status" value="1"/>
</dbReference>
<dbReference type="EMBL" id="FXTY01000004">
    <property type="protein sequence ID" value="SMP24039.1"/>
    <property type="molecule type" value="Genomic_DNA"/>
</dbReference>
<dbReference type="InterPro" id="IPR050189">
    <property type="entry name" value="MFS_Efflux_Transporters"/>
</dbReference>
<feature type="transmembrane region" description="Helical" evidence="6">
    <location>
        <begin position="70"/>
        <end position="88"/>
    </location>
</feature>
<gene>
    <name evidence="9" type="ORF">SAMN06265373_104473</name>
</gene>
<evidence type="ECO:0000256" key="1">
    <source>
        <dbReference type="ARBA" id="ARBA00004651"/>
    </source>
</evidence>
<dbReference type="InterPro" id="IPR011701">
    <property type="entry name" value="MFS"/>
</dbReference>
<evidence type="ECO:0000259" key="8">
    <source>
        <dbReference type="PROSITE" id="PS50850"/>
    </source>
</evidence>
<accession>A0ABY1P1F7</accession>
<dbReference type="Pfam" id="PF07690">
    <property type="entry name" value="MFS_1"/>
    <property type="match status" value="1"/>
</dbReference>
<keyword evidence="10" id="KW-1185">Reference proteome</keyword>
<feature type="transmembrane region" description="Helical" evidence="6">
    <location>
        <begin position="287"/>
        <end position="308"/>
    </location>
</feature>
<feature type="transmembrane region" description="Helical" evidence="6">
    <location>
        <begin position="320"/>
        <end position="344"/>
    </location>
</feature>
<feature type="chain" id="PRO_5046957126" evidence="7">
    <location>
        <begin position="26"/>
        <end position="384"/>
    </location>
</feature>
<feature type="signal peptide" evidence="7">
    <location>
        <begin position="1"/>
        <end position="25"/>
    </location>
</feature>
<feature type="transmembrane region" description="Helical" evidence="6">
    <location>
        <begin position="196"/>
        <end position="220"/>
    </location>
</feature>
<feature type="transmembrane region" description="Helical" evidence="6">
    <location>
        <begin position="156"/>
        <end position="175"/>
    </location>
</feature>
<keyword evidence="3 6" id="KW-0812">Transmembrane</keyword>
<feature type="transmembrane region" description="Helical" evidence="6">
    <location>
        <begin position="94"/>
        <end position="116"/>
    </location>
</feature>
<feature type="domain" description="Major facilitator superfamily (MFS) profile" evidence="8">
    <location>
        <begin position="3"/>
        <end position="375"/>
    </location>
</feature>